<dbReference type="AlphaFoldDB" id="M8DEE1"/>
<evidence type="ECO:0000256" key="2">
    <source>
        <dbReference type="ARBA" id="ARBA00012782"/>
    </source>
</evidence>
<proteinExistence type="inferred from homology"/>
<dbReference type="SUPFAM" id="SSF51556">
    <property type="entry name" value="Metallo-dependent hydrolases"/>
    <property type="match status" value="1"/>
</dbReference>
<comment type="similarity">
    <text evidence="1">Belongs to the metallo-dependent hydrolases superfamily. Adenine deaminase family.</text>
</comment>
<dbReference type="InterPro" id="IPR032466">
    <property type="entry name" value="Metal_Hydrolase"/>
</dbReference>
<feature type="domain" description="Amidohydrolase-related" evidence="5">
    <location>
        <begin position="78"/>
        <end position="357"/>
    </location>
</feature>
<comment type="catalytic activity">
    <reaction evidence="4">
        <text>adenine + H2O + H(+) = hypoxanthine + NH4(+)</text>
        <dbReference type="Rhea" id="RHEA:23688"/>
        <dbReference type="ChEBI" id="CHEBI:15377"/>
        <dbReference type="ChEBI" id="CHEBI:15378"/>
        <dbReference type="ChEBI" id="CHEBI:16708"/>
        <dbReference type="ChEBI" id="CHEBI:17368"/>
        <dbReference type="ChEBI" id="CHEBI:28938"/>
        <dbReference type="EC" id="3.5.4.2"/>
    </reaction>
</comment>
<gene>
    <name evidence="7" type="ORF">I532_15936</name>
</gene>
<dbReference type="Proteomes" id="UP000012081">
    <property type="component" value="Unassembled WGS sequence"/>
</dbReference>
<evidence type="ECO:0000313" key="8">
    <source>
        <dbReference type="Proteomes" id="UP000012081"/>
    </source>
</evidence>
<dbReference type="Gene3D" id="2.30.40.10">
    <property type="entry name" value="Urease, subunit C, domain 1"/>
    <property type="match status" value="1"/>
</dbReference>
<evidence type="ECO:0000256" key="3">
    <source>
        <dbReference type="ARBA" id="ARBA00022801"/>
    </source>
</evidence>
<dbReference type="Pfam" id="PF13382">
    <property type="entry name" value="Adenine_deam_C"/>
    <property type="match status" value="1"/>
</dbReference>
<dbReference type="InterPro" id="IPR026912">
    <property type="entry name" value="Adenine_deam_C"/>
</dbReference>
<dbReference type="GO" id="GO:0000034">
    <property type="term" value="F:adenine deaminase activity"/>
    <property type="evidence" value="ECO:0007669"/>
    <property type="project" value="UniProtKB-EC"/>
</dbReference>
<dbReference type="EMBL" id="APBN01000006">
    <property type="protein sequence ID" value="EMT51848.1"/>
    <property type="molecule type" value="Genomic_DNA"/>
</dbReference>
<dbReference type="EC" id="3.5.4.2" evidence="2"/>
<dbReference type="STRING" id="1300222.I532_15936"/>
<dbReference type="PANTHER" id="PTHR11113">
    <property type="entry name" value="N-ACETYLGLUCOSAMINE-6-PHOSPHATE DEACETYLASE"/>
    <property type="match status" value="1"/>
</dbReference>
<protein>
    <recommendedName>
        <fullName evidence="2">adenine deaminase</fullName>
        <ecNumber evidence="2">3.5.4.2</ecNumber>
    </recommendedName>
</protein>
<keyword evidence="3" id="KW-0378">Hydrolase</keyword>
<dbReference type="InterPro" id="IPR011059">
    <property type="entry name" value="Metal-dep_hydrolase_composite"/>
</dbReference>
<organism evidence="7 8">
    <name type="scientific">Brevibacillus borstelensis AK1</name>
    <dbReference type="NCBI Taxonomy" id="1300222"/>
    <lineage>
        <taxon>Bacteria</taxon>
        <taxon>Bacillati</taxon>
        <taxon>Bacillota</taxon>
        <taxon>Bacilli</taxon>
        <taxon>Bacillales</taxon>
        <taxon>Paenibacillaceae</taxon>
        <taxon>Brevibacillus</taxon>
    </lineage>
</organism>
<sequence length="587" mass="65049">MRVRSIDEAAHRKLLRVARREEPADMWIRGAKVLHVYTKEWREVHIAVSGERIAYVGEKEPVTCEGTTIVEADGKCAVPGYIEPHAHPFQWYNPFTMADFALARGTTTLISDSLMLMTLPFAQVADIMEKLAEHPVKQFFWARLDPQMRRTMASPPFDREGIDRMLEHPRVIQGGELTDWQGVLAEDETLLYGIKRALDVGKRMEGHHPGASVQTLNAAAALGITACHESITAEDVLERLRVGMYATLRHSSIRPDLPTLVQGLLEAGIPWSSRMMLTSDGSTPPMYRHGLMDYTIRVAIEAGMPPVEAYVMASLNPAVYYGIDSEVGGIAPGRLADILLLTQPGEPTPEAVIANGQLSGKDGKLLVPTVQPVWTDYDFPSVSREMKEMQVKTEWFRMKDKGVPVPVICMLNAVITKMEQASLPVDTQGYVSLENDPELALLCLINPVQKRLTRAVVRGYGRDLKGLASTYTASSDWLVIGRCAQSMAQALQRVMEMDGGVAMYEKGKAVLECPLPLGGKFSPAPMEEVIDMAERFTGLIREKGHDHLDPLYSLLFFTATHLPYVRITAEGIVEVKSGKILVPSEFL</sequence>
<evidence type="ECO:0000256" key="4">
    <source>
        <dbReference type="ARBA" id="ARBA00047720"/>
    </source>
</evidence>
<evidence type="ECO:0000259" key="6">
    <source>
        <dbReference type="Pfam" id="PF13382"/>
    </source>
</evidence>
<evidence type="ECO:0000313" key="7">
    <source>
        <dbReference type="EMBL" id="EMT51848.1"/>
    </source>
</evidence>
<keyword evidence="8" id="KW-1185">Reference proteome</keyword>
<dbReference type="PATRIC" id="fig|1300222.3.peg.3335"/>
<evidence type="ECO:0000256" key="1">
    <source>
        <dbReference type="ARBA" id="ARBA00006773"/>
    </source>
</evidence>
<dbReference type="InterPro" id="IPR006680">
    <property type="entry name" value="Amidohydro-rel"/>
</dbReference>
<evidence type="ECO:0000259" key="5">
    <source>
        <dbReference type="Pfam" id="PF01979"/>
    </source>
</evidence>
<dbReference type="PANTHER" id="PTHR11113:SF6">
    <property type="entry name" value="ADENINE DEAMINASE YERA-RELATED"/>
    <property type="match status" value="1"/>
</dbReference>
<feature type="domain" description="Adenine deaminase C-terminal" evidence="6">
    <location>
        <begin position="414"/>
        <end position="577"/>
    </location>
</feature>
<dbReference type="SUPFAM" id="SSF51338">
    <property type="entry name" value="Composite domain of metallo-dependent hydrolases"/>
    <property type="match status" value="1"/>
</dbReference>
<dbReference type="RefSeq" id="WP_003389440.1">
    <property type="nucleotide sequence ID" value="NZ_APBN01000006.1"/>
</dbReference>
<dbReference type="OrthoDB" id="9775607at2"/>
<accession>M8DEE1</accession>
<dbReference type="Gene3D" id="3.20.20.140">
    <property type="entry name" value="Metal-dependent hydrolases"/>
    <property type="match status" value="1"/>
</dbReference>
<name>M8DEE1_9BACL</name>
<dbReference type="Pfam" id="PF01979">
    <property type="entry name" value="Amidohydro_1"/>
    <property type="match status" value="1"/>
</dbReference>
<reference evidence="7 8" key="1">
    <citation type="submission" date="2013-03" db="EMBL/GenBank/DDBJ databases">
        <title>Assembly of a new bacterial strain Brevibacillus borstelensis AK1.</title>
        <authorList>
            <person name="Rajan I."/>
            <person name="PoliReddy D."/>
            <person name="Sugumar T."/>
            <person name="Rathinam K."/>
            <person name="Alqarawi S."/>
            <person name="Khalil A.B."/>
            <person name="Sivakumar N."/>
        </authorList>
    </citation>
    <scope>NUCLEOTIDE SEQUENCE [LARGE SCALE GENOMIC DNA]</scope>
    <source>
        <strain evidence="7 8">AK1</strain>
    </source>
</reference>
<comment type="caution">
    <text evidence="7">The sequence shown here is derived from an EMBL/GenBank/DDBJ whole genome shotgun (WGS) entry which is preliminary data.</text>
</comment>